<proteinExistence type="predicted"/>
<dbReference type="SUPFAM" id="SSF54909">
    <property type="entry name" value="Dimeric alpha+beta barrel"/>
    <property type="match status" value="1"/>
</dbReference>
<accession>A0ABT0MGQ5</accession>
<dbReference type="RefSeq" id="WP_249472188.1">
    <property type="nucleotide sequence ID" value="NZ_JAMBEP010000001.1"/>
</dbReference>
<dbReference type="EMBL" id="JAMBEP010000001">
    <property type="protein sequence ID" value="MCL1634064.1"/>
    <property type="molecule type" value="Genomic_DNA"/>
</dbReference>
<reference evidence="1 2" key="1">
    <citation type="submission" date="2022-05" db="EMBL/GenBank/DDBJ databases">
        <title>Luteimonas sp. SX5, whole genome shotgun sequencing project.</title>
        <authorList>
            <person name="Zhao G."/>
            <person name="Shen L."/>
        </authorList>
    </citation>
    <scope>NUCLEOTIDE SEQUENCE [LARGE SCALE GENOMIC DNA]</scope>
    <source>
        <strain evidence="1 2">SX5</strain>
    </source>
</reference>
<organism evidence="1 2">
    <name type="scientific">Luteimonas galliterrae</name>
    <dbReference type="NCBI Taxonomy" id="2940486"/>
    <lineage>
        <taxon>Bacteria</taxon>
        <taxon>Pseudomonadati</taxon>
        <taxon>Pseudomonadota</taxon>
        <taxon>Gammaproteobacteria</taxon>
        <taxon>Lysobacterales</taxon>
        <taxon>Lysobacteraceae</taxon>
        <taxon>Luteimonas</taxon>
    </lineage>
</organism>
<evidence type="ECO:0000313" key="2">
    <source>
        <dbReference type="Proteomes" id="UP001431217"/>
    </source>
</evidence>
<evidence type="ECO:0000313" key="1">
    <source>
        <dbReference type="EMBL" id="MCL1634064.1"/>
    </source>
</evidence>
<keyword evidence="2" id="KW-1185">Reference proteome</keyword>
<dbReference type="InterPro" id="IPR011008">
    <property type="entry name" value="Dimeric_a/b-barrel"/>
</dbReference>
<evidence type="ECO:0008006" key="3">
    <source>
        <dbReference type="Google" id="ProtNLM"/>
    </source>
</evidence>
<sequence length="90" mass="10091">MTVLITADVPGQTREGYDGMLKVLSGPIKRAPGFLMHGAYESEDGGWRVFEVWQTMEQANQFFAQHIAPNLPPVVRPKRKAQQLHSCVQP</sequence>
<dbReference type="Proteomes" id="UP001431217">
    <property type="component" value="Unassembled WGS sequence"/>
</dbReference>
<gene>
    <name evidence="1" type="ORF">M2650_05385</name>
</gene>
<comment type="caution">
    <text evidence="1">The sequence shown here is derived from an EMBL/GenBank/DDBJ whole genome shotgun (WGS) entry which is preliminary data.</text>
</comment>
<name>A0ABT0MGQ5_9GAMM</name>
<protein>
    <recommendedName>
        <fullName evidence="3">ABM domain-containing protein</fullName>
    </recommendedName>
</protein>